<dbReference type="Pfam" id="PF06338">
    <property type="entry name" value="ComK"/>
    <property type="match status" value="1"/>
</dbReference>
<evidence type="ECO:0000313" key="2">
    <source>
        <dbReference type="Proteomes" id="UP000613512"/>
    </source>
</evidence>
<evidence type="ECO:0000313" key="1">
    <source>
        <dbReference type="EMBL" id="GGA91609.1"/>
    </source>
</evidence>
<protein>
    <recommendedName>
        <fullName evidence="3">Competence protein ComK</fullName>
    </recommendedName>
</protein>
<sequence length="157" mass="18289">MEGLLTVKILEHYQINERTMAIIPANQLNYQSIVIEAEVKLYIKKTPFEIIKRGCLENFSSYEGRRDAVTHLTGYKRKVPIPISVHRNIFVFPTHAVKDLDCCWIFYHHVESIVEQKPNIKQSVILFKDGSEFIVNVSKSELLKQLERTTFLLSLVR</sequence>
<dbReference type="InterPro" id="IPR010461">
    <property type="entry name" value="ComK"/>
</dbReference>
<organism evidence="1 2">
    <name type="scientific">Ornithinibacillus halotolerans</name>
    <dbReference type="NCBI Taxonomy" id="1274357"/>
    <lineage>
        <taxon>Bacteria</taxon>
        <taxon>Bacillati</taxon>
        <taxon>Bacillota</taxon>
        <taxon>Bacilli</taxon>
        <taxon>Bacillales</taxon>
        <taxon>Bacillaceae</taxon>
        <taxon>Ornithinibacillus</taxon>
    </lineage>
</organism>
<reference evidence="1" key="1">
    <citation type="journal article" date="2014" name="Int. J. Syst. Evol. Microbiol.">
        <title>Complete genome sequence of Corynebacterium casei LMG S-19264T (=DSM 44701T), isolated from a smear-ripened cheese.</title>
        <authorList>
            <consortium name="US DOE Joint Genome Institute (JGI-PGF)"/>
            <person name="Walter F."/>
            <person name="Albersmeier A."/>
            <person name="Kalinowski J."/>
            <person name="Ruckert C."/>
        </authorList>
    </citation>
    <scope>NUCLEOTIDE SEQUENCE</scope>
    <source>
        <strain evidence="1">CGMCC 1.12408</strain>
    </source>
</reference>
<dbReference type="RefSeq" id="WP_188386222.1">
    <property type="nucleotide sequence ID" value="NZ_BMEY01000030.1"/>
</dbReference>
<accession>A0A916WDV6</accession>
<reference evidence="1" key="2">
    <citation type="submission" date="2020-09" db="EMBL/GenBank/DDBJ databases">
        <authorList>
            <person name="Sun Q."/>
            <person name="Zhou Y."/>
        </authorList>
    </citation>
    <scope>NUCLEOTIDE SEQUENCE</scope>
    <source>
        <strain evidence="1">CGMCC 1.12408</strain>
    </source>
</reference>
<proteinExistence type="predicted"/>
<comment type="caution">
    <text evidence="1">The sequence shown here is derived from an EMBL/GenBank/DDBJ whole genome shotgun (WGS) entry which is preliminary data.</text>
</comment>
<dbReference type="GO" id="GO:0030420">
    <property type="term" value="P:establishment of competence for transformation"/>
    <property type="evidence" value="ECO:0007669"/>
    <property type="project" value="InterPro"/>
</dbReference>
<evidence type="ECO:0008006" key="3">
    <source>
        <dbReference type="Google" id="ProtNLM"/>
    </source>
</evidence>
<dbReference type="AlphaFoldDB" id="A0A916WDV6"/>
<name>A0A916WDV6_9BACI</name>
<gene>
    <name evidence="1" type="ORF">GCM10008025_37630</name>
</gene>
<keyword evidence="2" id="KW-1185">Reference proteome</keyword>
<dbReference type="Proteomes" id="UP000613512">
    <property type="component" value="Unassembled WGS sequence"/>
</dbReference>
<dbReference type="EMBL" id="BMEY01000030">
    <property type="protein sequence ID" value="GGA91609.1"/>
    <property type="molecule type" value="Genomic_DNA"/>
</dbReference>